<name>A0ACC2PEK2_9HYME</name>
<accession>A0ACC2PEK2</accession>
<comment type="caution">
    <text evidence="1">The sequence shown here is derived from an EMBL/GenBank/DDBJ whole genome shotgun (WGS) entry which is preliminary data.</text>
</comment>
<gene>
    <name evidence="1" type="ORF">QAD02_017700</name>
</gene>
<proteinExistence type="predicted"/>
<keyword evidence="2" id="KW-1185">Reference proteome</keyword>
<organism evidence="1 2">
    <name type="scientific">Eretmocerus hayati</name>
    <dbReference type="NCBI Taxonomy" id="131215"/>
    <lineage>
        <taxon>Eukaryota</taxon>
        <taxon>Metazoa</taxon>
        <taxon>Ecdysozoa</taxon>
        <taxon>Arthropoda</taxon>
        <taxon>Hexapoda</taxon>
        <taxon>Insecta</taxon>
        <taxon>Pterygota</taxon>
        <taxon>Neoptera</taxon>
        <taxon>Endopterygota</taxon>
        <taxon>Hymenoptera</taxon>
        <taxon>Apocrita</taxon>
        <taxon>Proctotrupomorpha</taxon>
        <taxon>Chalcidoidea</taxon>
        <taxon>Aphelinidae</taxon>
        <taxon>Aphelininae</taxon>
        <taxon>Eretmocerus</taxon>
    </lineage>
</organism>
<reference evidence="1" key="1">
    <citation type="submission" date="2023-04" db="EMBL/GenBank/DDBJ databases">
        <title>A chromosome-level genome assembly of the parasitoid wasp Eretmocerus hayati.</title>
        <authorList>
            <person name="Zhong Y."/>
            <person name="Liu S."/>
            <person name="Liu Y."/>
        </authorList>
    </citation>
    <scope>NUCLEOTIDE SEQUENCE</scope>
    <source>
        <strain evidence="1">ZJU_SS_LIU_2023</strain>
    </source>
</reference>
<dbReference type="EMBL" id="CM056741">
    <property type="protein sequence ID" value="KAJ8681908.1"/>
    <property type="molecule type" value="Genomic_DNA"/>
</dbReference>
<protein>
    <submittedName>
        <fullName evidence="1">Uncharacterized protein</fullName>
    </submittedName>
</protein>
<evidence type="ECO:0000313" key="1">
    <source>
        <dbReference type="EMBL" id="KAJ8681908.1"/>
    </source>
</evidence>
<dbReference type="Proteomes" id="UP001239111">
    <property type="component" value="Chromosome 1"/>
</dbReference>
<sequence length="201" mass="21524">MAAKFGGVPLLTFEMLLLMLPGILHLAHSSAITRYPNGLGDLLANVNYLNQNLQSDIARMQQQIQQNVQDQIQQAHETVTKAIENAKAGGTLIQLGPGITVTNGNNVVMVNSADGSAIVPAGIVSQSLVMQSGLDPISGKPYTLETKEFVEKGILTHTERLTNQTSGTIEESGYIRDLNQPSAEPVYLPTNVTQIGSVSEE</sequence>
<evidence type="ECO:0000313" key="2">
    <source>
        <dbReference type="Proteomes" id="UP001239111"/>
    </source>
</evidence>